<evidence type="ECO:0000256" key="1">
    <source>
        <dbReference type="ARBA" id="ARBA00004141"/>
    </source>
</evidence>
<proteinExistence type="predicted"/>
<keyword evidence="3 5" id="KW-1133">Transmembrane helix</keyword>
<dbReference type="Proteomes" id="UP000229370">
    <property type="component" value="Unassembled WGS sequence"/>
</dbReference>
<dbReference type="EMBL" id="PFQK01000003">
    <property type="protein sequence ID" value="PJC82322.1"/>
    <property type="molecule type" value="Genomic_DNA"/>
</dbReference>
<organism evidence="7 8">
    <name type="scientific">Candidatus Roizmanbacteria bacterium CG_4_8_14_3_um_filter_36_10</name>
    <dbReference type="NCBI Taxonomy" id="1974834"/>
    <lineage>
        <taxon>Bacteria</taxon>
        <taxon>Candidatus Roizmaniibacteriota</taxon>
    </lineage>
</organism>
<reference evidence="8" key="1">
    <citation type="submission" date="2017-09" db="EMBL/GenBank/DDBJ databases">
        <title>Depth-based differentiation of microbial function through sediment-hosted aquifers and enrichment of novel symbionts in the deep terrestrial subsurface.</title>
        <authorList>
            <person name="Probst A.J."/>
            <person name="Ladd B."/>
            <person name="Jarett J.K."/>
            <person name="Geller-Mcgrath D.E."/>
            <person name="Sieber C.M.K."/>
            <person name="Emerson J.B."/>
            <person name="Anantharaman K."/>
            <person name="Thomas B.C."/>
            <person name="Malmstrom R."/>
            <person name="Stieglmeier M."/>
            <person name="Klingl A."/>
            <person name="Woyke T."/>
            <person name="Ryan C.M."/>
            <person name="Banfield J.F."/>
        </authorList>
    </citation>
    <scope>NUCLEOTIDE SEQUENCE [LARGE SCALE GENOMIC DNA]</scope>
</reference>
<feature type="transmembrane region" description="Helical" evidence="5">
    <location>
        <begin position="116"/>
        <end position="132"/>
    </location>
</feature>
<feature type="transmembrane region" description="Helical" evidence="5">
    <location>
        <begin position="20"/>
        <end position="43"/>
    </location>
</feature>
<evidence type="ECO:0000256" key="3">
    <source>
        <dbReference type="ARBA" id="ARBA00022989"/>
    </source>
</evidence>
<feature type="transmembrane region" description="Helical" evidence="5">
    <location>
        <begin position="215"/>
        <end position="231"/>
    </location>
</feature>
<evidence type="ECO:0000259" key="6">
    <source>
        <dbReference type="Pfam" id="PF04932"/>
    </source>
</evidence>
<evidence type="ECO:0000256" key="4">
    <source>
        <dbReference type="ARBA" id="ARBA00023136"/>
    </source>
</evidence>
<keyword evidence="4 5" id="KW-0472">Membrane</keyword>
<name>A0A2M8GP36_9BACT</name>
<evidence type="ECO:0000313" key="8">
    <source>
        <dbReference type="Proteomes" id="UP000229370"/>
    </source>
</evidence>
<dbReference type="GO" id="GO:0016020">
    <property type="term" value="C:membrane"/>
    <property type="evidence" value="ECO:0007669"/>
    <property type="project" value="UniProtKB-SubCell"/>
</dbReference>
<keyword evidence="2 5" id="KW-0812">Transmembrane</keyword>
<feature type="transmembrane region" description="Helical" evidence="5">
    <location>
        <begin position="259"/>
        <end position="281"/>
    </location>
</feature>
<feature type="transmembrane region" description="Helical" evidence="5">
    <location>
        <begin position="359"/>
        <end position="382"/>
    </location>
</feature>
<gene>
    <name evidence="7" type="ORF">CO007_00065</name>
</gene>
<feature type="transmembrane region" description="Helical" evidence="5">
    <location>
        <begin position="144"/>
        <end position="169"/>
    </location>
</feature>
<comment type="subcellular location">
    <subcellularLocation>
        <location evidence="1">Membrane</location>
        <topology evidence="1">Multi-pass membrane protein</topology>
    </subcellularLocation>
</comment>
<evidence type="ECO:0000256" key="2">
    <source>
        <dbReference type="ARBA" id="ARBA00022692"/>
    </source>
</evidence>
<dbReference type="Pfam" id="PF04932">
    <property type="entry name" value="Wzy_C"/>
    <property type="match status" value="1"/>
</dbReference>
<accession>A0A2M8GP36</accession>
<feature type="domain" description="O-antigen ligase-related" evidence="6">
    <location>
        <begin position="220"/>
        <end position="375"/>
    </location>
</feature>
<feature type="transmembrane region" description="Helical" evidence="5">
    <location>
        <begin position="55"/>
        <end position="74"/>
    </location>
</feature>
<comment type="caution">
    <text evidence="7">The sequence shown here is derived from an EMBL/GenBank/DDBJ whole genome shotgun (WGS) entry which is preliminary data.</text>
</comment>
<sequence length="432" mass="50278">MKSATILFPHIKTKLKFKNINSLFFNLFLIALFLFRIPSFYLAPTSTSSFLTSQALARILFIGIFLYLLARNYFQNKQIFFKKGKKFLINIIIAQFIIQSMTIFIAVNFYSFWTRYKDIILGIASLFIFYFYQHKTKKIIKVILFGTFVNVAYQSLIFFAPSFYTAYLGPLIYKNQSELVLLNLARSRIYIDAYDEIFIPFILLISFSQKLSKKILSYLFFLIICFFSFISNWRTRIVMLIFSSMSSFYIYRRYIKSKIVLFLASLLIISFLINIISVNILGHSFVDRFISNGELDVTSIESRFNQINNGIDIGSVTILGVGLGNYYDNLPNHQKNFTSINQLASQQAKIATEYIHNNLSLVIAESGYFSFLLFIIILFLFIRSDILILKHGYLYNKGLVIAFWTLFIYGFFNPPIPGSYQVLFWGIRGLLL</sequence>
<feature type="transmembrane region" description="Helical" evidence="5">
    <location>
        <begin position="86"/>
        <end position="110"/>
    </location>
</feature>
<dbReference type="AlphaFoldDB" id="A0A2M8GP36"/>
<protein>
    <recommendedName>
        <fullName evidence="6">O-antigen ligase-related domain-containing protein</fullName>
    </recommendedName>
</protein>
<evidence type="ECO:0000256" key="5">
    <source>
        <dbReference type="SAM" id="Phobius"/>
    </source>
</evidence>
<dbReference type="InterPro" id="IPR007016">
    <property type="entry name" value="O-antigen_ligase-rel_domated"/>
</dbReference>
<feature type="transmembrane region" description="Helical" evidence="5">
    <location>
        <begin position="394"/>
        <end position="412"/>
    </location>
</feature>
<evidence type="ECO:0000313" key="7">
    <source>
        <dbReference type="EMBL" id="PJC82322.1"/>
    </source>
</evidence>